<organism evidence="3 4">
    <name type="scientific">Didymella exigua CBS 183.55</name>
    <dbReference type="NCBI Taxonomy" id="1150837"/>
    <lineage>
        <taxon>Eukaryota</taxon>
        <taxon>Fungi</taxon>
        <taxon>Dikarya</taxon>
        <taxon>Ascomycota</taxon>
        <taxon>Pezizomycotina</taxon>
        <taxon>Dothideomycetes</taxon>
        <taxon>Pleosporomycetidae</taxon>
        <taxon>Pleosporales</taxon>
        <taxon>Pleosporineae</taxon>
        <taxon>Didymellaceae</taxon>
        <taxon>Didymella</taxon>
    </lineage>
</organism>
<dbReference type="AlphaFoldDB" id="A0A6A5REN0"/>
<proteinExistence type="predicted"/>
<dbReference type="RefSeq" id="XP_033446967.1">
    <property type="nucleotide sequence ID" value="XM_033596309.1"/>
</dbReference>
<dbReference type="PROSITE" id="PS00028">
    <property type="entry name" value="ZINC_FINGER_C2H2_1"/>
    <property type="match status" value="1"/>
</dbReference>
<dbReference type="EMBL" id="ML978975">
    <property type="protein sequence ID" value="KAF1926715.1"/>
    <property type="molecule type" value="Genomic_DNA"/>
</dbReference>
<feature type="region of interest" description="Disordered" evidence="1">
    <location>
        <begin position="569"/>
        <end position="594"/>
    </location>
</feature>
<keyword evidence="4" id="KW-1185">Reference proteome</keyword>
<dbReference type="InterPro" id="IPR013087">
    <property type="entry name" value="Znf_C2H2_type"/>
</dbReference>
<dbReference type="OrthoDB" id="6133115at2759"/>
<feature type="compositionally biased region" description="Basic and acidic residues" evidence="1">
    <location>
        <begin position="460"/>
        <end position="474"/>
    </location>
</feature>
<evidence type="ECO:0000259" key="2">
    <source>
        <dbReference type="PROSITE" id="PS00028"/>
    </source>
</evidence>
<feature type="compositionally biased region" description="Acidic residues" evidence="1">
    <location>
        <begin position="303"/>
        <end position="313"/>
    </location>
</feature>
<feature type="domain" description="C2H2-type" evidence="2">
    <location>
        <begin position="200"/>
        <end position="222"/>
    </location>
</feature>
<evidence type="ECO:0000256" key="1">
    <source>
        <dbReference type="SAM" id="MobiDB-lite"/>
    </source>
</evidence>
<reference evidence="3" key="1">
    <citation type="journal article" date="2020" name="Stud. Mycol.">
        <title>101 Dothideomycetes genomes: a test case for predicting lifestyles and emergence of pathogens.</title>
        <authorList>
            <person name="Haridas S."/>
            <person name="Albert R."/>
            <person name="Binder M."/>
            <person name="Bloem J."/>
            <person name="Labutti K."/>
            <person name="Salamov A."/>
            <person name="Andreopoulos B."/>
            <person name="Baker S."/>
            <person name="Barry K."/>
            <person name="Bills G."/>
            <person name="Bluhm B."/>
            <person name="Cannon C."/>
            <person name="Castanera R."/>
            <person name="Culley D."/>
            <person name="Daum C."/>
            <person name="Ezra D."/>
            <person name="Gonzalez J."/>
            <person name="Henrissat B."/>
            <person name="Kuo A."/>
            <person name="Liang C."/>
            <person name="Lipzen A."/>
            <person name="Lutzoni F."/>
            <person name="Magnuson J."/>
            <person name="Mondo S."/>
            <person name="Nolan M."/>
            <person name="Ohm R."/>
            <person name="Pangilinan J."/>
            <person name="Park H.-J."/>
            <person name="Ramirez L."/>
            <person name="Alfaro M."/>
            <person name="Sun H."/>
            <person name="Tritt A."/>
            <person name="Yoshinaga Y."/>
            <person name="Zwiers L.-H."/>
            <person name="Turgeon B."/>
            <person name="Goodwin S."/>
            <person name="Spatafora J."/>
            <person name="Crous P."/>
            <person name="Grigoriev I."/>
        </authorList>
    </citation>
    <scope>NUCLEOTIDE SEQUENCE</scope>
    <source>
        <strain evidence="3">CBS 183.55</strain>
    </source>
</reference>
<gene>
    <name evidence="3" type="ORF">M421DRAFT_6632</name>
</gene>
<dbReference type="PANTHER" id="PTHR35391">
    <property type="entry name" value="C2H2-TYPE DOMAIN-CONTAINING PROTEIN-RELATED"/>
    <property type="match status" value="1"/>
</dbReference>
<dbReference type="SMART" id="SM00355">
    <property type="entry name" value="ZnF_C2H2"/>
    <property type="match status" value="4"/>
</dbReference>
<feature type="region of interest" description="Disordered" evidence="1">
    <location>
        <begin position="448"/>
        <end position="500"/>
    </location>
</feature>
<feature type="region of interest" description="Disordered" evidence="1">
    <location>
        <begin position="704"/>
        <end position="740"/>
    </location>
</feature>
<feature type="region of interest" description="Disordered" evidence="1">
    <location>
        <begin position="286"/>
        <end position="320"/>
    </location>
</feature>
<feature type="compositionally biased region" description="Basic and acidic residues" evidence="1">
    <location>
        <begin position="481"/>
        <end position="500"/>
    </location>
</feature>
<sequence length="740" mass="84546">MRLSMAIQEPAPNRQARCIDKSHFELHDVLHVQAKFPFAPQYLSERLGRAVSSRRQYFTYRELHHDKLAKGVDKLGLEAAKTEFTASSTEATTLRRADSLSIMDGDDDALSMTSYATSVNATLRAPNLPKEAREKEHYNCPLCYGLVAIHTTTAWKRHVYQDLHPYCCTYKECSTADRLYDSRHAWFAHEVEAHRSIFQCVEGCLEGFEIERDFEDHVRSRHEDLAAPGMFSALKRTSIKSPALTDMTTCGLCNKRMSLRALQKHLGHHHEQLALFAIPSNLDETVDDEGEEEQGSLLKSGVAEEDNDEEVTDTSDASGAEDLVIGDDVEKAISGYHSFAKSGGVQLDNKAEGATPDEELNKVGEVPGTEAEVQGGKDNTGMGMNAMLNAQGIQDHGGGRNHDDSEENEWYSLANYHDARNVRKSQPGEQFARRTSETLAPERYYASDLHQSRHAGPAPRPEDSGAEPRTRQLLEDWGSEDGVHKHELQMEKNREAQRKSRMEVAEQIDRDAADALIEADERDLEDADRRERTRRREMLKFSEFMAGGKDAEARIRHVEERIRADLELEREREQTLGGPKAKAQKEQSERGTERERTILTEFEQEQKDRAWTGDEFETPIRRRLQQFNHQANMVPHNPQPVYAKIRREYLDIETLHYYDIPYRIDDDPNYIIVLREMDPKETDILFEHTRRLRSNHGDRLFVEADGRSRIGKKKARSRDREPSRGPGDSNNVTLGEMFFR</sequence>
<evidence type="ECO:0000313" key="4">
    <source>
        <dbReference type="Proteomes" id="UP000800082"/>
    </source>
</evidence>
<dbReference type="InterPro" id="IPR058925">
    <property type="entry name" value="zf-C2H2_AcuF"/>
</dbReference>
<feature type="compositionally biased region" description="Basic and acidic residues" evidence="1">
    <location>
        <begin position="583"/>
        <end position="594"/>
    </location>
</feature>
<name>A0A6A5REN0_9PLEO</name>
<dbReference type="Proteomes" id="UP000800082">
    <property type="component" value="Unassembled WGS sequence"/>
</dbReference>
<dbReference type="Pfam" id="PF26082">
    <property type="entry name" value="zf-C2H2_AcuF"/>
    <property type="match status" value="1"/>
</dbReference>
<protein>
    <recommendedName>
        <fullName evidence="2">C2H2-type domain-containing protein</fullName>
    </recommendedName>
</protein>
<accession>A0A6A5REN0</accession>
<dbReference type="GeneID" id="54353976"/>
<feature type="region of interest" description="Disordered" evidence="1">
    <location>
        <begin position="421"/>
        <end position="440"/>
    </location>
</feature>
<evidence type="ECO:0000313" key="3">
    <source>
        <dbReference type="EMBL" id="KAF1926715.1"/>
    </source>
</evidence>
<dbReference type="PANTHER" id="PTHR35391:SF7">
    <property type="entry name" value="C2H2-TYPE DOMAIN-CONTAINING PROTEIN"/>
    <property type="match status" value="1"/>
</dbReference>